<proteinExistence type="inferred from homology"/>
<dbReference type="PANTHER" id="PTHR30288">
    <property type="entry name" value="FLAGELLAR CAP/ASSEMBLY PROTEIN FLID"/>
    <property type="match status" value="1"/>
</dbReference>
<comment type="function">
    <text evidence="5">Required for morphogenesis and for the elongation of the flagellar filament by facilitating polymerization of the flagellin monomers at the tip of growing filament. Forms a capping structure, which prevents flagellin subunits (transported through the central channel of the flagellum) from leaking out without polymerization at the distal end.</text>
</comment>
<dbReference type="GO" id="GO:0071973">
    <property type="term" value="P:bacterial-type flagellum-dependent cell motility"/>
    <property type="evidence" value="ECO:0007669"/>
    <property type="project" value="TreeGrafter"/>
</dbReference>
<accession>A0A840I822</accession>
<keyword evidence="8" id="KW-0282">Flagellum</keyword>
<organism evidence="8 9">
    <name type="scientific">Conexibacter arvalis</name>
    <dbReference type="NCBI Taxonomy" id="912552"/>
    <lineage>
        <taxon>Bacteria</taxon>
        <taxon>Bacillati</taxon>
        <taxon>Actinomycetota</taxon>
        <taxon>Thermoleophilia</taxon>
        <taxon>Solirubrobacterales</taxon>
        <taxon>Conexibacteraceae</taxon>
        <taxon>Conexibacter</taxon>
    </lineage>
</organism>
<dbReference type="RefSeq" id="WP_183338815.1">
    <property type="nucleotide sequence ID" value="NZ_JACHNU010000001.1"/>
</dbReference>
<reference evidence="8 9" key="1">
    <citation type="submission" date="2020-08" db="EMBL/GenBank/DDBJ databases">
        <title>Genomic Encyclopedia of Archaeal and Bacterial Type Strains, Phase II (KMG-II): from individual species to whole genera.</title>
        <authorList>
            <person name="Goeker M."/>
        </authorList>
    </citation>
    <scope>NUCLEOTIDE SEQUENCE [LARGE SCALE GENOMIC DNA]</scope>
    <source>
        <strain evidence="8 9">DSM 23288</strain>
    </source>
</reference>
<keyword evidence="8" id="KW-0969">Cilium</keyword>
<evidence type="ECO:0000313" key="9">
    <source>
        <dbReference type="Proteomes" id="UP000585272"/>
    </source>
</evidence>
<dbReference type="AlphaFoldDB" id="A0A840I822"/>
<protein>
    <recommendedName>
        <fullName evidence="5">Flagellar hook-associated protein 2</fullName>
        <shortName evidence="5">HAP2</shortName>
    </recommendedName>
    <alternativeName>
        <fullName evidence="5">Flagellar cap protein</fullName>
    </alternativeName>
</protein>
<evidence type="ECO:0000313" key="8">
    <source>
        <dbReference type="EMBL" id="MBB4661016.1"/>
    </source>
</evidence>
<dbReference type="Pfam" id="PF02465">
    <property type="entry name" value="FliD_N"/>
    <property type="match status" value="1"/>
</dbReference>
<sequence length="468" mass="49571">MSTWSVSGLASGLPTADILAQMMAIEKRPRMLLDTKQTLIEARQQLLRDFQTKLRAVQTAAADLRSVALWAQTQAVESSDPTKVAATSTSGAGVGGYQIEVSQLANAAQRTFAFTSPTADGEIVIDGHATRVTAGMTAQEFATAFNTDRDATVYAAAIDDGTIVFSSRRTGAVDSFIDVGPNGSLVEDETKARAGRDAIFTVDGELRRSSENVVRDAIAGVTLTLRGITSASGPVTVSVGAPGANTEAIQRKLQAFVDAYNGALDAIRSKLDEKSVPDERTQQDIKNGVPDRRTAAQLKAGVLFGDRQLSSLLTEMRQLIYTPLSGLPEEMNSLADLGISTGAASSSTSRDALAGRLTLDVEKLTTALTNDPNGVRDLLAGVDNVGGWARGFEAAIDTAVRADGVLHTRIDGADEELKHLKAQMTQMDARLSVRERSLQAMFTALEVALAKSQQQSQWLSGQLASLGA</sequence>
<dbReference type="PANTHER" id="PTHR30288:SF0">
    <property type="entry name" value="FLAGELLAR HOOK-ASSOCIATED PROTEIN 2"/>
    <property type="match status" value="1"/>
</dbReference>
<keyword evidence="8" id="KW-0966">Cell projection</keyword>
<dbReference type="InterPro" id="IPR040026">
    <property type="entry name" value="FliD"/>
</dbReference>
<feature type="domain" description="Flagellar hook-associated protein 2 N-terminal" evidence="6">
    <location>
        <begin position="11"/>
        <end position="107"/>
    </location>
</feature>
<evidence type="ECO:0000256" key="3">
    <source>
        <dbReference type="ARBA" id="ARBA00023054"/>
    </source>
</evidence>
<dbReference type="EMBL" id="JACHNU010000001">
    <property type="protein sequence ID" value="MBB4661016.1"/>
    <property type="molecule type" value="Genomic_DNA"/>
</dbReference>
<dbReference type="GO" id="GO:0007155">
    <property type="term" value="P:cell adhesion"/>
    <property type="evidence" value="ECO:0007669"/>
    <property type="project" value="InterPro"/>
</dbReference>
<evidence type="ECO:0000259" key="6">
    <source>
        <dbReference type="Pfam" id="PF02465"/>
    </source>
</evidence>
<keyword evidence="4 5" id="KW-0975">Bacterial flagellum</keyword>
<evidence type="ECO:0000256" key="1">
    <source>
        <dbReference type="ARBA" id="ARBA00009764"/>
    </source>
</evidence>
<comment type="caution">
    <text evidence="8">The sequence shown here is derived from an EMBL/GenBank/DDBJ whole genome shotgun (WGS) entry which is preliminary data.</text>
</comment>
<dbReference type="GO" id="GO:0009424">
    <property type="term" value="C:bacterial-type flagellum hook"/>
    <property type="evidence" value="ECO:0007669"/>
    <property type="project" value="UniProtKB-UniRule"/>
</dbReference>
<dbReference type="InterPro" id="IPR010809">
    <property type="entry name" value="FliD_C"/>
</dbReference>
<comment type="similarity">
    <text evidence="1 5">Belongs to the FliD family.</text>
</comment>
<evidence type="ECO:0000259" key="7">
    <source>
        <dbReference type="Pfam" id="PF07195"/>
    </source>
</evidence>
<evidence type="ECO:0000256" key="2">
    <source>
        <dbReference type="ARBA" id="ARBA00011255"/>
    </source>
</evidence>
<comment type="subunit">
    <text evidence="2 5">Homopentamer.</text>
</comment>
<name>A0A840I822_9ACTN</name>
<evidence type="ECO:0000256" key="4">
    <source>
        <dbReference type="ARBA" id="ARBA00023143"/>
    </source>
</evidence>
<dbReference type="GO" id="GO:0009421">
    <property type="term" value="C:bacterial-type flagellum filament cap"/>
    <property type="evidence" value="ECO:0007669"/>
    <property type="project" value="InterPro"/>
</dbReference>
<keyword evidence="3" id="KW-0175">Coiled coil</keyword>
<gene>
    <name evidence="8" type="ORF">BDZ31_000589</name>
</gene>
<feature type="domain" description="Flagellar hook-associated protein 2 C-terminal" evidence="7">
    <location>
        <begin position="195"/>
        <end position="453"/>
    </location>
</feature>
<evidence type="ECO:0000256" key="5">
    <source>
        <dbReference type="RuleBase" id="RU362066"/>
    </source>
</evidence>
<keyword evidence="5" id="KW-0964">Secreted</keyword>
<dbReference type="Proteomes" id="UP000585272">
    <property type="component" value="Unassembled WGS sequence"/>
</dbReference>
<dbReference type="GO" id="GO:0005576">
    <property type="term" value="C:extracellular region"/>
    <property type="evidence" value="ECO:0007669"/>
    <property type="project" value="UniProtKB-SubCell"/>
</dbReference>
<keyword evidence="9" id="KW-1185">Reference proteome</keyword>
<comment type="subcellular location">
    <subcellularLocation>
        <location evidence="5">Secreted</location>
    </subcellularLocation>
    <subcellularLocation>
        <location evidence="5">Bacterial flagellum</location>
    </subcellularLocation>
</comment>
<dbReference type="Pfam" id="PF07195">
    <property type="entry name" value="FliD_C"/>
    <property type="match status" value="1"/>
</dbReference>
<dbReference type="InterPro" id="IPR003481">
    <property type="entry name" value="FliD_N"/>
</dbReference>